<reference evidence="2" key="1">
    <citation type="submission" date="2017-11" db="EMBL/GenBank/DDBJ databases">
        <authorList>
            <person name="Kuznetsova I."/>
            <person name="Sazanova A."/>
            <person name="Chirak E."/>
            <person name="Safronova V."/>
            <person name="Willems A."/>
        </authorList>
    </citation>
    <scope>NUCLEOTIDE SEQUENCE [LARGE SCALE GENOMIC DNA]</scope>
    <source>
        <strain evidence="2">CCBAU 03422</strain>
    </source>
</reference>
<evidence type="ECO:0000313" key="1">
    <source>
        <dbReference type="EMBL" id="PSH62874.1"/>
    </source>
</evidence>
<comment type="caution">
    <text evidence="1">The sequence shown here is derived from an EMBL/GenBank/DDBJ whole genome shotgun (WGS) entry which is preliminary data.</text>
</comment>
<protein>
    <recommendedName>
        <fullName evidence="3">Phytanoyl-CoA dioxygenase</fullName>
    </recommendedName>
</protein>
<dbReference type="SUPFAM" id="SSF51197">
    <property type="entry name" value="Clavaminate synthase-like"/>
    <property type="match status" value="1"/>
</dbReference>
<evidence type="ECO:0008006" key="3">
    <source>
        <dbReference type="Google" id="ProtNLM"/>
    </source>
</evidence>
<accession>A0A2P7B8S8</accession>
<gene>
    <name evidence="1" type="ORF">CU103_18425</name>
</gene>
<sequence length="316" mass="35981">MKGLLMPGVFIDSDLNDDERRRRLYSGDIFISCATDTTRELIALAKKMLDEAFAPHDPRTIHKHMTPEEVAAILSTMKPAFIHHPECKRLIPLIMKESGVDLDKLYFDVPRMRSAYPSHFLSSGIAYAFHPHRDTWYSAPMCQLNWWLPIYSIDPDNAMGFYPDYFNVPVRNNSEIYNYYEWNSKNRATAAQHVKTDTREQPKPQQALNSQSLRYLPPPGGIIIFSGAQLHETVPNTTEVARYSIDFRTVHIDDVVAHRGAVNLDSRCTGTTMRDYICAADGRPLPEEIVKLYDDGTATSDKILRFGDRLVETPAA</sequence>
<keyword evidence="2" id="KW-1185">Reference proteome</keyword>
<dbReference type="OrthoDB" id="9770845at2"/>
<name>A0A2P7B8S8_9HYPH</name>
<proteinExistence type="predicted"/>
<dbReference type="Gene3D" id="2.60.120.620">
    <property type="entry name" value="q2cbj1_9rhob like domain"/>
    <property type="match status" value="1"/>
</dbReference>
<dbReference type="Proteomes" id="UP000241764">
    <property type="component" value="Unassembled WGS sequence"/>
</dbReference>
<evidence type="ECO:0000313" key="2">
    <source>
        <dbReference type="Proteomes" id="UP000241764"/>
    </source>
</evidence>
<organism evidence="1 2">
    <name type="scientific">Phyllobacterium sophorae</name>
    <dbReference type="NCBI Taxonomy" id="1520277"/>
    <lineage>
        <taxon>Bacteria</taxon>
        <taxon>Pseudomonadati</taxon>
        <taxon>Pseudomonadota</taxon>
        <taxon>Alphaproteobacteria</taxon>
        <taxon>Hyphomicrobiales</taxon>
        <taxon>Phyllobacteriaceae</taxon>
        <taxon>Phyllobacterium</taxon>
    </lineage>
</organism>
<dbReference type="AlphaFoldDB" id="A0A2P7B8S8"/>
<dbReference type="EMBL" id="PGGM01000008">
    <property type="protein sequence ID" value="PSH62874.1"/>
    <property type="molecule type" value="Genomic_DNA"/>
</dbReference>